<keyword evidence="3 6" id="KW-0863">Zinc-finger</keyword>
<feature type="domain" description="PHD-type" evidence="8">
    <location>
        <begin position="137"/>
        <end position="188"/>
    </location>
</feature>
<dbReference type="Proteomes" id="UP000224854">
    <property type="component" value="Unassembled WGS sequence"/>
</dbReference>
<dbReference type="InterPro" id="IPR011011">
    <property type="entry name" value="Znf_FYVE_PHD"/>
</dbReference>
<dbReference type="AlphaFoldDB" id="A0A2C5ZQL1"/>
<dbReference type="PANTHER" id="PTHR46174:SF1">
    <property type="entry name" value="CXXC-TYPE ZINC FINGER PROTEIN 1"/>
    <property type="match status" value="1"/>
</dbReference>
<dbReference type="PROSITE" id="PS50016">
    <property type="entry name" value="ZF_PHD_2"/>
    <property type="match status" value="1"/>
</dbReference>
<dbReference type="InterPro" id="IPR019787">
    <property type="entry name" value="Znf_PHD-finger"/>
</dbReference>
<dbReference type="InterPro" id="IPR019786">
    <property type="entry name" value="Zinc_finger_PHD-type_CS"/>
</dbReference>
<keyword evidence="2" id="KW-0479">Metal-binding</keyword>
<evidence type="ECO:0000313" key="9">
    <source>
        <dbReference type="EMBL" id="PHH82286.1"/>
    </source>
</evidence>
<dbReference type="GO" id="GO:0048188">
    <property type="term" value="C:Set1C/COMPASS complex"/>
    <property type="evidence" value="ECO:0007669"/>
    <property type="project" value="InterPro"/>
</dbReference>
<gene>
    <name evidence="9" type="ORF">CDD82_6466</name>
</gene>
<protein>
    <recommendedName>
        <fullName evidence="8">PHD-type domain-containing protein</fullName>
    </recommendedName>
</protein>
<proteinExistence type="predicted"/>
<dbReference type="OrthoDB" id="436852at2759"/>
<feature type="region of interest" description="Disordered" evidence="7">
    <location>
        <begin position="1"/>
        <end position="138"/>
    </location>
</feature>
<dbReference type="GO" id="GO:0008270">
    <property type="term" value="F:zinc ion binding"/>
    <property type="evidence" value="ECO:0007669"/>
    <property type="project" value="UniProtKB-KW"/>
</dbReference>
<reference evidence="9 10" key="1">
    <citation type="submission" date="2017-06" db="EMBL/GenBank/DDBJ databases">
        <title>Ant-infecting Ophiocordyceps genomes reveal a high diversity of potential behavioral manipulation genes and a possible major role for enterotoxins.</title>
        <authorList>
            <person name="De Bekker C."/>
            <person name="Evans H.C."/>
            <person name="Brachmann A."/>
            <person name="Hughes D.P."/>
        </authorList>
    </citation>
    <scope>NUCLEOTIDE SEQUENCE [LARGE SCALE GENOMIC DNA]</scope>
    <source>
        <strain evidence="9 10">1348a</strain>
    </source>
</reference>
<evidence type="ECO:0000256" key="4">
    <source>
        <dbReference type="ARBA" id="ARBA00022833"/>
    </source>
</evidence>
<dbReference type="PROSITE" id="PS01359">
    <property type="entry name" value="ZF_PHD_1"/>
    <property type="match status" value="1"/>
</dbReference>
<dbReference type="InterPro" id="IPR001965">
    <property type="entry name" value="Znf_PHD"/>
</dbReference>
<keyword evidence="10" id="KW-1185">Reference proteome</keyword>
<dbReference type="Gene3D" id="3.30.40.10">
    <property type="entry name" value="Zinc/RING finger domain, C3HC4 (zinc finger)"/>
    <property type="match status" value="1"/>
</dbReference>
<accession>A0A2C5ZQL1</accession>
<evidence type="ECO:0000256" key="3">
    <source>
        <dbReference type="ARBA" id="ARBA00022771"/>
    </source>
</evidence>
<dbReference type="SUPFAM" id="SSF57903">
    <property type="entry name" value="FYVE/PHD zinc finger"/>
    <property type="match status" value="1"/>
</dbReference>
<name>A0A2C5ZQL1_9HYPO</name>
<evidence type="ECO:0000256" key="6">
    <source>
        <dbReference type="PROSITE-ProRule" id="PRU00146"/>
    </source>
</evidence>
<dbReference type="Pfam" id="PF00628">
    <property type="entry name" value="PHD"/>
    <property type="match status" value="1"/>
</dbReference>
<dbReference type="PANTHER" id="PTHR46174">
    <property type="entry name" value="CXXC-TYPE ZINC FINGER PROTEIN 1"/>
    <property type="match status" value="1"/>
</dbReference>
<dbReference type="EMBL" id="NJEU01000067">
    <property type="protein sequence ID" value="PHH82286.1"/>
    <property type="molecule type" value="Genomic_DNA"/>
</dbReference>
<evidence type="ECO:0000313" key="10">
    <source>
        <dbReference type="Proteomes" id="UP000224854"/>
    </source>
</evidence>
<feature type="compositionally biased region" description="Polar residues" evidence="7">
    <location>
        <begin position="1"/>
        <end position="11"/>
    </location>
</feature>
<comment type="caution">
    <text evidence="9">The sequence shown here is derived from an EMBL/GenBank/DDBJ whole genome shotgun (WGS) entry which is preliminary data.</text>
</comment>
<feature type="region of interest" description="Disordered" evidence="7">
    <location>
        <begin position="265"/>
        <end position="286"/>
    </location>
</feature>
<dbReference type="SMART" id="SM00249">
    <property type="entry name" value="PHD"/>
    <property type="match status" value="1"/>
</dbReference>
<evidence type="ECO:0000256" key="1">
    <source>
        <dbReference type="ARBA" id="ARBA00004123"/>
    </source>
</evidence>
<feature type="compositionally biased region" description="Polar residues" evidence="7">
    <location>
        <begin position="57"/>
        <end position="67"/>
    </location>
</feature>
<dbReference type="GO" id="GO:0045893">
    <property type="term" value="P:positive regulation of DNA-templated transcription"/>
    <property type="evidence" value="ECO:0007669"/>
    <property type="project" value="TreeGrafter"/>
</dbReference>
<keyword evidence="5" id="KW-0539">Nucleus</keyword>
<dbReference type="InterPro" id="IPR013083">
    <property type="entry name" value="Znf_RING/FYVE/PHD"/>
</dbReference>
<evidence type="ECO:0000256" key="5">
    <source>
        <dbReference type="ARBA" id="ARBA00023242"/>
    </source>
</evidence>
<evidence type="ECO:0000259" key="8">
    <source>
        <dbReference type="PROSITE" id="PS50016"/>
    </source>
</evidence>
<keyword evidence="4" id="KW-0862">Zinc</keyword>
<evidence type="ECO:0000256" key="2">
    <source>
        <dbReference type="ARBA" id="ARBA00022723"/>
    </source>
</evidence>
<dbReference type="InterPro" id="IPR037869">
    <property type="entry name" value="Spp1/CFP1"/>
</dbReference>
<sequence>MERSQKQTTPGYYNEPRFVLIEDVEPAPANDLSSDLGPSLPDTAAVVQPSELPDATATPSSSLVQTPSPAPQSLTPSSLATASAPMSASKKKGPSSTTSKPPKRPKGGVGASKAKKPKSSMSTTWKPGSGGEESDNGPYCICRGPDDHRWMICCEACEDWFHGECIKMPKDIGESLIERFICPNCTTDKRATVYRKSCSFNACRKPARLTDTAPSAFCSDEHAHLWWERMIAKLPKNHPKAGASSDQLTQGELMAVLKSRLGGHDAPNGSKLFKPPFSGAEPDEESKEEMDDFVSKILSDEEKKVVQDAVTTRKRLGQEKRLYNDMMLLVENAQERRRAAIAAGRFSDDICGYDSRLDTVLARDAFAAYIESADGIAALSLCDAAKTGQELQVPLEGVCDRKRCKGHSGWQKMFPLSIKHQIRDLDKRAAAVAAEEKVVREAAVERWKRKQTENNWVQVVDDE</sequence>
<feature type="compositionally biased region" description="Low complexity" evidence="7">
    <location>
        <begin position="73"/>
        <end position="100"/>
    </location>
</feature>
<comment type="subcellular location">
    <subcellularLocation>
        <location evidence="1">Nucleus</location>
    </subcellularLocation>
</comment>
<organism evidence="9 10">
    <name type="scientific">Ophiocordyceps australis</name>
    <dbReference type="NCBI Taxonomy" id="1399860"/>
    <lineage>
        <taxon>Eukaryota</taxon>
        <taxon>Fungi</taxon>
        <taxon>Dikarya</taxon>
        <taxon>Ascomycota</taxon>
        <taxon>Pezizomycotina</taxon>
        <taxon>Sordariomycetes</taxon>
        <taxon>Hypocreomycetidae</taxon>
        <taxon>Hypocreales</taxon>
        <taxon>Ophiocordycipitaceae</taxon>
        <taxon>Ophiocordyceps</taxon>
    </lineage>
</organism>
<evidence type="ECO:0000256" key="7">
    <source>
        <dbReference type="SAM" id="MobiDB-lite"/>
    </source>
</evidence>